<evidence type="ECO:0000313" key="2">
    <source>
        <dbReference type="EMBL" id="SPJ75328.1"/>
    </source>
</evidence>
<dbReference type="AlphaFoldDB" id="A0AAE8SGW1"/>
<evidence type="ECO:0000256" key="1">
    <source>
        <dbReference type="SAM" id="MobiDB-lite"/>
    </source>
</evidence>
<dbReference type="Proteomes" id="UP001187734">
    <property type="component" value="Unassembled WGS sequence"/>
</dbReference>
<proteinExistence type="predicted"/>
<gene>
    <name evidence="2" type="ORF">FTOL_05059</name>
</gene>
<dbReference type="EMBL" id="ONZP01000155">
    <property type="protein sequence ID" value="SPJ75328.1"/>
    <property type="molecule type" value="Genomic_DNA"/>
</dbReference>
<sequence>MSSVSQPLPVARAAGSDQQYVSESMEMSQPKAHQPMDPQRPQPQTNGEPELSLRGGEDCGGWCRGRFCFLIPCPIPIKCCVIPL</sequence>
<feature type="region of interest" description="Disordered" evidence="1">
    <location>
        <begin position="1"/>
        <end position="53"/>
    </location>
</feature>
<evidence type="ECO:0000313" key="3">
    <source>
        <dbReference type="Proteomes" id="UP001187734"/>
    </source>
</evidence>
<keyword evidence="3" id="KW-1185">Reference proteome</keyword>
<organism evidence="2 3">
    <name type="scientific">Fusarium torulosum</name>
    <dbReference type="NCBI Taxonomy" id="33205"/>
    <lineage>
        <taxon>Eukaryota</taxon>
        <taxon>Fungi</taxon>
        <taxon>Dikarya</taxon>
        <taxon>Ascomycota</taxon>
        <taxon>Pezizomycotina</taxon>
        <taxon>Sordariomycetes</taxon>
        <taxon>Hypocreomycetidae</taxon>
        <taxon>Hypocreales</taxon>
        <taxon>Nectriaceae</taxon>
        <taxon>Fusarium</taxon>
    </lineage>
</organism>
<accession>A0AAE8SGW1</accession>
<feature type="compositionally biased region" description="Polar residues" evidence="1">
    <location>
        <begin position="16"/>
        <end position="27"/>
    </location>
</feature>
<comment type="caution">
    <text evidence="2">The sequence shown here is derived from an EMBL/GenBank/DDBJ whole genome shotgun (WGS) entry which is preliminary data.</text>
</comment>
<reference evidence="2" key="1">
    <citation type="submission" date="2018-03" db="EMBL/GenBank/DDBJ databases">
        <authorList>
            <person name="Guldener U."/>
        </authorList>
    </citation>
    <scope>NUCLEOTIDE SEQUENCE</scope>
</reference>
<name>A0AAE8SGW1_9HYPO</name>
<protein>
    <submittedName>
        <fullName evidence="2">Uncharacterized protein</fullName>
    </submittedName>
</protein>